<dbReference type="RefSeq" id="WP_206656984.1">
    <property type="nucleotide sequence ID" value="NZ_CP071182.1"/>
</dbReference>
<dbReference type="Gene3D" id="3.40.50.300">
    <property type="entry name" value="P-loop containing nucleotide triphosphate hydrolases"/>
    <property type="match status" value="1"/>
</dbReference>
<dbReference type="PANTHER" id="PTHR11361">
    <property type="entry name" value="DNA MISMATCH REPAIR PROTEIN MUTS FAMILY MEMBER"/>
    <property type="match status" value="1"/>
</dbReference>
<keyword evidence="2" id="KW-0067">ATP-binding</keyword>
<evidence type="ECO:0000256" key="1">
    <source>
        <dbReference type="ARBA" id="ARBA00022741"/>
    </source>
</evidence>
<sequence length="630" mass="70188">MKAQVPKTRESETRQSPEQISEKRESTERVSETRELPQQVAESVDWLDEESKEAIHWHAFWQVFSPVTAYGRAAKGQLKPLLPGLEHDAELCWQRLREDRLHWSESDIGTIRDQLARLPDIRDTVSMLTWSTAPLTPKHFLALKQFAVRGLHLALSQTVRKAPWSDPGDFVPLVEVFMKEPGSTGTFGEADSVGSTALYEAASAASEQFSVEDLDSKLYTAAQQAVTAAMQRVTAAKRQQNQLWTALTSSKLRADGHLVLPLPHERQLAEACKQDNRLKWLRDTPYESIFEVLPDEDLANAKAAFERAKEQLEVEEQRLFTLLTNRIRDTLNVWERAITAVTELDIRTAKVHMLRLMHGCVPEFGTQVELTDGIHLEAAERLTKIGGHAFTPVTLLPEDGVNILFGANMGGKTMSLSVLTASQILAQYGLPVPARSFRTRLFSSIRFAATSGTDLHSGLSAYGAEVVRVSTCWEALVQRPPALTVFDEPVRSTNPVEGAALVTGLVRALNERTAGTQSVVFLATHYADPLHEPTVAKFRVRGLKRDVGGKPGLPIDSHGHDAHTSLGTKGTEQTREEDRLMQLEAAMDYQIERVNEQSIQQEALPVAEFLGAPDEWLKYARQYLREGSKP</sequence>
<dbReference type="KEGG" id="afx:JZ786_00830"/>
<keyword evidence="7" id="KW-1185">Reference proteome</keyword>
<dbReference type="InterPro" id="IPR045076">
    <property type="entry name" value="MutS"/>
</dbReference>
<dbReference type="GO" id="GO:0006298">
    <property type="term" value="P:mismatch repair"/>
    <property type="evidence" value="ECO:0007669"/>
    <property type="project" value="InterPro"/>
</dbReference>
<keyword evidence="3" id="KW-0238">DNA-binding</keyword>
<dbReference type="AlphaFoldDB" id="A0A9X7VZV3"/>
<evidence type="ECO:0000259" key="5">
    <source>
        <dbReference type="SMART" id="SM00534"/>
    </source>
</evidence>
<evidence type="ECO:0000256" key="4">
    <source>
        <dbReference type="SAM" id="MobiDB-lite"/>
    </source>
</evidence>
<dbReference type="Pfam" id="PF00488">
    <property type="entry name" value="MutS_V"/>
    <property type="match status" value="1"/>
</dbReference>
<gene>
    <name evidence="6" type="ORF">JZ786_00830</name>
</gene>
<evidence type="ECO:0000256" key="2">
    <source>
        <dbReference type="ARBA" id="ARBA00022840"/>
    </source>
</evidence>
<evidence type="ECO:0000313" key="7">
    <source>
        <dbReference type="Proteomes" id="UP000663505"/>
    </source>
</evidence>
<dbReference type="EMBL" id="CP071182">
    <property type="protein sequence ID" value="QSO47640.1"/>
    <property type="molecule type" value="Genomic_DNA"/>
</dbReference>
<feature type="domain" description="DNA mismatch repair proteins mutS family" evidence="5">
    <location>
        <begin position="399"/>
        <end position="625"/>
    </location>
</feature>
<dbReference type="InterPro" id="IPR000432">
    <property type="entry name" value="DNA_mismatch_repair_MutS_C"/>
</dbReference>
<reference evidence="6 7" key="1">
    <citation type="submission" date="2021-02" db="EMBL/GenBank/DDBJ databases">
        <title>Alicyclobacillus curvatus sp. nov. and Alicyclobacillus mengziensis sp. nov., two acidophilic bacteria isolated from acid mine drainage.</title>
        <authorList>
            <person name="Huang Y."/>
        </authorList>
    </citation>
    <scope>NUCLEOTIDE SEQUENCE [LARGE SCALE GENOMIC DNA]</scope>
    <source>
        <strain evidence="6 7">S30H14</strain>
    </source>
</reference>
<dbReference type="GO" id="GO:0140664">
    <property type="term" value="F:ATP-dependent DNA damage sensor activity"/>
    <property type="evidence" value="ECO:0007669"/>
    <property type="project" value="InterPro"/>
</dbReference>
<organism evidence="6 7">
    <name type="scientific">Alicyclobacillus mengziensis</name>
    <dbReference type="NCBI Taxonomy" id="2931921"/>
    <lineage>
        <taxon>Bacteria</taxon>
        <taxon>Bacillati</taxon>
        <taxon>Bacillota</taxon>
        <taxon>Bacilli</taxon>
        <taxon>Bacillales</taxon>
        <taxon>Alicyclobacillaceae</taxon>
        <taxon>Alicyclobacillus</taxon>
    </lineage>
</organism>
<dbReference type="InterPro" id="IPR027417">
    <property type="entry name" value="P-loop_NTPase"/>
</dbReference>
<feature type="compositionally biased region" description="Basic and acidic residues" evidence="4">
    <location>
        <begin position="7"/>
        <end position="35"/>
    </location>
</feature>
<evidence type="ECO:0000313" key="6">
    <source>
        <dbReference type="EMBL" id="QSO47640.1"/>
    </source>
</evidence>
<feature type="region of interest" description="Disordered" evidence="4">
    <location>
        <begin position="1"/>
        <end position="36"/>
    </location>
</feature>
<keyword evidence="1" id="KW-0547">Nucleotide-binding</keyword>
<protein>
    <recommendedName>
        <fullName evidence="5">DNA mismatch repair proteins mutS family domain-containing protein</fullName>
    </recommendedName>
</protein>
<proteinExistence type="predicted"/>
<evidence type="ECO:0000256" key="3">
    <source>
        <dbReference type="ARBA" id="ARBA00023125"/>
    </source>
</evidence>
<name>A0A9X7VZV3_9BACL</name>
<dbReference type="SMART" id="SM00534">
    <property type="entry name" value="MUTSac"/>
    <property type="match status" value="1"/>
</dbReference>
<accession>A0A9X7VZV3</accession>
<dbReference type="GO" id="GO:0030983">
    <property type="term" value="F:mismatched DNA binding"/>
    <property type="evidence" value="ECO:0007669"/>
    <property type="project" value="InterPro"/>
</dbReference>
<dbReference type="PANTHER" id="PTHR11361:SF34">
    <property type="entry name" value="DNA MISMATCH REPAIR PROTEIN MSH1, MITOCHONDRIAL"/>
    <property type="match status" value="1"/>
</dbReference>
<dbReference type="SUPFAM" id="SSF52540">
    <property type="entry name" value="P-loop containing nucleoside triphosphate hydrolases"/>
    <property type="match status" value="1"/>
</dbReference>
<dbReference type="GO" id="GO:0005524">
    <property type="term" value="F:ATP binding"/>
    <property type="evidence" value="ECO:0007669"/>
    <property type="project" value="UniProtKB-KW"/>
</dbReference>
<feature type="region of interest" description="Disordered" evidence="4">
    <location>
        <begin position="549"/>
        <end position="575"/>
    </location>
</feature>
<dbReference type="Proteomes" id="UP000663505">
    <property type="component" value="Chromosome"/>
</dbReference>